<evidence type="ECO:0000313" key="1">
    <source>
        <dbReference type="EMBL" id="VDM24317.1"/>
    </source>
</evidence>
<evidence type="ECO:0000313" key="2">
    <source>
        <dbReference type="Proteomes" id="UP000050794"/>
    </source>
</evidence>
<name>A0A183TW67_TOXCA</name>
<reference evidence="3" key="1">
    <citation type="submission" date="2016-06" db="UniProtKB">
        <authorList>
            <consortium name="WormBaseParasite"/>
        </authorList>
    </citation>
    <scope>IDENTIFICATION</scope>
</reference>
<evidence type="ECO:0000313" key="3">
    <source>
        <dbReference type="WBParaSite" id="TCNE_0000048601-mRNA-1"/>
    </source>
</evidence>
<reference evidence="1 2" key="2">
    <citation type="submission" date="2018-11" db="EMBL/GenBank/DDBJ databases">
        <authorList>
            <consortium name="Pathogen Informatics"/>
        </authorList>
    </citation>
    <scope>NUCLEOTIDE SEQUENCE [LARGE SCALE GENOMIC DNA]</scope>
</reference>
<sequence>MVAGTGFIAACAIGAYIYLTNKEKKGTQLSEGSKHKEIHLEKQLVEDIIRKLRAAEDAASSPRVNFAKLSKQKGPATNAVQPQPAIVYQYPYAPNGPLMYPNAPVFYQQPNVPPGVMIQPSSPVVWPGVQMAPTSSSRWPNFAFGNLWFKKTLDLLNDVPKRLELCYDHAIHLSFCTSEFLNGWSGGDGTQKR</sequence>
<organism evidence="2 3">
    <name type="scientific">Toxocara canis</name>
    <name type="common">Canine roundworm</name>
    <dbReference type="NCBI Taxonomy" id="6265"/>
    <lineage>
        <taxon>Eukaryota</taxon>
        <taxon>Metazoa</taxon>
        <taxon>Ecdysozoa</taxon>
        <taxon>Nematoda</taxon>
        <taxon>Chromadorea</taxon>
        <taxon>Rhabditida</taxon>
        <taxon>Spirurina</taxon>
        <taxon>Ascaridomorpha</taxon>
        <taxon>Ascaridoidea</taxon>
        <taxon>Toxocaridae</taxon>
        <taxon>Toxocara</taxon>
    </lineage>
</organism>
<dbReference type="AlphaFoldDB" id="A0A183TW67"/>
<dbReference type="Proteomes" id="UP000050794">
    <property type="component" value="Unassembled WGS sequence"/>
</dbReference>
<dbReference type="WBParaSite" id="TCNE_0000048601-mRNA-1">
    <property type="protein sequence ID" value="TCNE_0000048601-mRNA-1"/>
    <property type="gene ID" value="TCNE_0000048601"/>
</dbReference>
<keyword evidence="2" id="KW-1185">Reference proteome</keyword>
<dbReference type="EMBL" id="UYWY01000232">
    <property type="protein sequence ID" value="VDM24317.1"/>
    <property type="molecule type" value="Genomic_DNA"/>
</dbReference>
<protein>
    <submittedName>
        <fullName evidence="1 3">Uncharacterized protein</fullName>
    </submittedName>
</protein>
<accession>A0A183TW67</accession>
<proteinExistence type="predicted"/>
<gene>
    <name evidence="1" type="ORF">TCNE_LOCUS487</name>
</gene>